<evidence type="ECO:0000256" key="5">
    <source>
        <dbReference type="PROSITE-ProRule" id="PRU00091"/>
    </source>
</evidence>
<keyword evidence="3 5" id="KW-0863">Zinc-finger</keyword>
<dbReference type="InterPro" id="IPR000306">
    <property type="entry name" value="Znf_FYVE"/>
</dbReference>
<keyword evidence="6" id="KW-0802">TPR repeat</keyword>
<feature type="region of interest" description="Disordered" evidence="7">
    <location>
        <begin position="260"/>
        <end position="326"/>
    </location>
</feature>
<organism evidence="9 10">
    <name type="scientific">Rotaria socialis</name>
    <dbReference type="NCBI Taxonomy" id="392032"/>
    <lineage>
        <taxon>Eukaryota</taxon>
        <taxon>Metazoa</taxon>
        <taxon>Spiralia</taxon>
        <taxon>Gnathifera</taxon>
        <taxon>Rotifera</taxon>
        <taxon>Eurotatoria</taxon>
        <taxon>Bdelloidea</taxon>
        <taxon>Philodinida</taxon>
        <taxon>Philodinidae</taxon>
        <taxon>Rotaria</taxon>
    </lineage>
</organism>
<feature type="compositionally biased region" description="Low complexity" evidence="7">
    <location>
        <begin position="1514"/>
        <end position="1531"/>
    </location>
</feature>
<evidence type="ECO:0000256" key="2">
    <source>
        <dbReference type="ARBA" id="ARBA00022723"/>
    </source>
</evidence>
<dbReference type="EMBL" id="CAJOBR010003275">
    <property type="protein sequence ID" value="CAF4731633.1"/>
    <property type="molecule type" value="Genomic_DNA"/>
</dbReference>
<evidence type="ECO:0000256" key="7">
    <source>
        <dbReference type="SAM" id="MobiDB-lite"/>
    </source>
</evidence>
<dbReference type="PROSITE" id="PS50005">
    <property type="entry name" value="TPR"/>
    <property type="match status" value="1"/>
</dbReference>
<protein>
    <recommendedName>
        <fullName evidence="8">FYVE-type domain-containing protein</fullName>
    </recommendedName>
</protein>
<dbReference type="GO" id="GO:0032465">
    <property type="term" value="P:regulation of cytokinesis"/>
    <property type="evidence" value="ECO:0007669"/>
    <property type="project" value="TreeGrafter"/>
</dbReference>
<dbReference type="SUPFAM" id="SSF57903">
    <property type="entry name" value="FYVE/PHD zinc finger"/>
    <property type="match status" value="1"/>
</dbReference>
<dbReference type="InterPro" id="IPR017455">
    <property type="entry name" value="Znf_FYVE-rel"/>
</dbReference>
<dbReference type="PROSITE" id="PS50178">
    <property type="entry name" value="ZF_FYVE"/>
    <property type="match status" value="1"/>
</dbReference>
<feature type="compositionally biased region" description="Polar residues" evidence="7">
    <location>
        <begin position="1532"/>
        <end position="1562"/>
    </location>
</feature>
<feature type="domain" description="FYVE-type" evidence="8">
    <location>
        <begin position="1627"/>
        <end position="1684"/>
    </location>
</feature>
<dbReference type="InterPro" id="IPR011011">
    <property type="entry name" value="Znf_FYVE_PHD"/>
</dbReference>
<keyword evidence="4" id="KW-0862">Zinc</keyword>
<dbReference type="InterPro" id="IPR019734">
    <property type="entry name" value="TPR_rpt"/>
</dbReference>
<evidence type="ECO:0000313" key="10">
    <source>
        <dbReference type="Proteomes" id="UP000663848"/>
    </source>
</evidence>
<dbReference type="GO" id="GO:0032266">
    <property type="term" value="F:phosphatidylinositol-3-phosphate binding"/>
    <property type="evidence" value="ECO:0007669"/>
    <property type="project" value="InterPro"/>
</dbReference>
<dbReference type="GO" id="GO:0000724">
    <property type="term" value="P:double-strand break repair via homologous recombination"/>
    <property type="evidence" value="ECO:0007669"/>
    <property type="project" value="InterPro"/>
</dbReference>
<dbReference type="Gene3D" id="3.30.40.10">
    <property type="entry name" value="Zinc/RING finger domain, C3HC4 (zinc finger)"/>
    <property type="match status" value="1"/>
</dbReference>
<accession>A0A821K7U9</accession>
<dbReference type="PANTHER" id="PTHR46591">
    <property type="entry name" value="ZINC FINGER FYVE DOMAIN-CONTAINING PROTEIN 26"/>
    <property type="match status" value="1"/>
</dbReference>
<evidence type="ECO:0000256" key="1">
    <source>
        <dbReference type="ARBA" id="ARBA00022553"/>
    </source>
</evidence>
<feature type="compositionally biased region" description="Low complexity" evidence="7">
    <location>
        <begin position="308"/>
        <end position="321"/>
    </location>
</feature>
<evidence type="ECO:0000313" key="9">
    <source>
        <dbReference type="EMBL" id="CAF4731633.1"/>
    </source>
</evidence>
<feature type="repeat" description="TPR" evidence="6">
    <location>
        <begin position="1969"/>
        <end position="2002"/>
    </location>
</feature>
<feature type="compositionally biased region" description="Polar residues" evidence="7">
    <location>
        <begin position="260"/>
        <end position="270"/>
    </location>
</feature>
<dbReference type="GO" id="GO:0005765">
    <property type="term" value="C:lysosomal membrane"/>
    <property type="evidence" value="ECO:0007669"/>
    <property type="project" value="TreeGrafter"/>
</dbReference>
<proteinExistence type="predicted"/>
<feature type="region of interest" description="Disordered" evidence="7">
    <location>
        <begin position="1470"/>
        <end position="1562"/>
    </location>
</feature>
<dbReference type="GO" id="GO:0005813">
    <property type="term" value="C:centrosome"/>
    <property type="evidence" value="ECO:0007669"/>
    <property type="project" value="TreeGrafter"/>
</dbReference>
<feature type="compositionally biased region" description="Low complexity" evidence="7">
    <location>
        <begin position="281"/>
        <end position="291"/>
    </location>
</feature>
<reference evidence="9" key="1">
    <citation type="submission" date="2021-02" db="EMBL/GenBank/DDBJ databases">
        <authorList>
            <person name="Nowell W R."/>
        </authorList>
    </citation>
    <scope>NUCLEOTIDE SEQUENCE</scope>
</reference>
<sequence>VRFEDDPKRDIPLPREAACMIFLGYLSINSVVECILSPVDSSNNNNNQPDNDLFATARTHLTKIFPLRFRLELLENIFSLIFLQQRELKVGDTVEVIERSVNAASSSLSPSENLFSSIRSNLTNDSFHASSNVSIRTQLSARRFRNNFDENTDDNVSVCSSSMSSVGASHLHSLNRTGLLIDQQVLHKLLSFLRDQLSDVRTLHQKIKDKAEDRYTVTFETLLDKYFQGCSISTSEQFTSRAGKLNKTLSETSWRYQLLTSDTSGTSSQENKIDGQDNDDSLVSNSSVKNLILPVPRRKRRRSRHSDSSVSSVTSSVSTHTPNNKKSALVSQILSSRDNLLAICLKEGKITEANEVIRLFSMEHHPLAVEAKFSKLFRDTINKLSNSYSSSGSTIDNSCSKSVLAGLATLASSALDNTSVQNDIGPLLEAAQSSDVSSTLPTSNYFDHEHFVSLTLFDLAINAPTITISKTLLDLAQLRLPIPRSVFSSNNTTNNKNSTTRIKTLNEMINNYINLANSSNSSFYDLLLDVTIPLDGPKATKTIQYYKRLDEHCRQYYSNEQNRVSIEKQVQMTGEFFENDPHTKLDLITYIRNASNQTKVPSTIYINYFSIFHTYLQNFRILLEKFPLQDVTNDFDLLQHSPLSLIHRIVARSSDIDLAQLQFMTTKLNIDISLAVTLNIIRPLFVDKTMPTSSLAANRRTTLLQQQPLDIFSYCQQYQTQQPSPSMSNSNNKRQLRRSTTFLKRLASKLDDFQNEPNSFNEHPEKFVRTLLARLLDSIKKVIHTTGHNHMTIEDIEKLLTYDHYDDIVKALPLLTYVDLDRLKTNEERICFFTNLYNFLLIISHVELIRTKLTQMTTTIIFRNELERLLFILTTHIDIGQLKQISLYDIRYFILKQNGLVDGLKLDLDPKGPFYRYAPVMNNYQNVKVENLTIRTEVIPSLNDFAISFDYRLCSSQFEPYQGRRHRRTSSFPSLSTIATLSSPIDFLPQSANLPSHLIDSRTISFVQEKSPALGQILQIYVQCIVHNKPIQSDNTPLKNYFTSLLLPPTLIQSTSSIGDEWFRSIVLNDLTYQYDLLLYLCSLLWNDAKYTEIVELFDSLLPSFIVHSPYFQILRDLALLSLVKQTSEPDRAFNYVRKIHDCHLLIHGTLTYLPRFDGPTCLQLLQLCLTSCKKTHQDYIPWIQERLSIMYVYKTLCLSALAQFNKCMEKISKDDGQLNMSIEDMATRKTSSKCLTWQHAEEHSQRDPLAVVEMFIVEKQFDMGHKWLTLLNNYVDENVINCVRLKLVEEHINWLLKEENIGNGNKILQIIDTIEKPNDKWRLCTELIEDLSKKALVTHTKSIPFSRLFIKFRLIQYMLGHFEENSILFRDDYDRSKLCILVTGLALFFNCIPLEQTDSYVQLVGQPLLIFEQLLMNSSIDIAKLSIETLKVLIKKYSLDNIINIKQIDQIIEFYTKKSVRLNVVQLNEEQTPTENKSGLASSPASQIETRRSSLISPSQASQNRNTHEPSPLGRRNNSSGSNNLLNSLRQRMSSKSVLTSSNVTDADQNVSTTSYHNSPVMSSSIPIKAQQQQATSSSFFDYLSSSLSNRSNTNEQTPKTATQPMQSNEFILPAAIPARQLWISDGEVAICMCCNEAQFSMFNRRHHCRRCGRVVCKACSQQMTIIKSRLERTCKDCYQHMQNNPTPAINTRQETSTSTKKFENLRHLARPISIYKRQSISQVYLSNNRQSELAANQLLLGTSLSNTPTAAEDQTFILSSSFTNTSPFLKTNKLNRRTSVDSIQKQDINDIPILPVINDQVHHQLTGTTTTDEILRNDFHYDQSPSISLCLSLIELHSDQYQCGKLLIKLCEYLSEQLSTKQRNNEIDYGLVLNIIKNLLFTAKMKLMTGIINDEQLGEQQKLISSCDIYNNLVDILNRLNMANCSLPALNDLLQQDTLRKVRNKLLDDERYQLAMDISTRCNLDTHTIWFQWGMTYLRIGHYEDARDKFDKCLQKNIETTDLLPKQQQRSSLSQEKILNDIISYLESSHSLKYSMKCQYLTEQQTRQAGQTRTSLKYLNSLSTMPRVSSQPNKVIQDEILFYLTTYSDDAHLLDYYIRHELYTQAFEYKCSLAVFRDHIYIPLLKRNHIKHLFNYVSFTNNYNSFAHHLKFICTYLKEQEMHHSLQQLQLFMNDFTNAAFTSIQLFTLNRTTYVDLYEKRLSHLRNALDCFQQVKADTDQAMMKIHSTTGKIDLQLELTRYIFAQLKRLNNNGSNILVNCPTLFDGKESVIKLITALITISDTIANALNFINKIINAMNFTPTEVFVPCAEQIGKRRDYRSLQQLLQLIRENGYTDNKLHDDIIESCVRQSGSDVEQSREQDTLIQMIKNDDTRINVYMAVGKLRAAYLIAIRLGREDKVRSIRDDAQKSGQTAVYDICKKWLENRASEQ</sequence>
<dbReference type="GO" id="GO:0030496">
    <property type="term" value="C:midbody"/>
    <property type="evidence" value="ECO:0007669"/>
    <property type="project" value="TreeGrafter"/>
</dbReference>
<evidence type="ECO:0000256" key="3">
    <source>
        <dbReference type="ARBA" id="ARBA00022771"/>
    </source>
</evidence>
<dbReference type="InterPro" id="IPR028730">
    <property type="entry name" value="ZFYVE26"/>
</dbReference>
<dbReference type="GO" id="GO:0008270">
    <property type="term" value="F:zinc ion binding"/>
    <property type="evidence" value="ECO:0007669"/>
    <property type="project" value="UniProtKB-KW"/>
</dbReference>
<dbReference type="GO" id="GO:0000281">
    <property type="term" value="P:mitotic cytokinesis"/>
    <property type="evidence" value="ECO:0007669"/>
    <property type="project" value="InterPro"/>
</dbReference>
<dbReference type="InterPro" id="IPR057946">
    <property type="entry name" value="TPR_ZFYVE26"/>
</dbReference>
<dbReference type="PANTHER" id="PTHR46591:SF1">
    <property type="entry name" value="ZINC FINGER FYVE DOMAIN-CONTAINING PROTEIN 26"/>
    <property type="match status" value="1"/>
</dbReference>
<evidence type="ECO:0000256" key="6">
    <source>
        <dbReference type="PROSITE-ProRule" id="PRU00339"/>
    </source>
</evidence>
<comment type="caution">
    <text evidence="9">The sequence shown here is derived from an EMBL/GenBank/DDBJ whole genome shotgun (WGS) entry which is preliminary data.</text>
</comment>
<dbReference type="InterPro" id="IPR013083">
    <property type="entry name" value="Znf_RING/FYVE/PHD"/>
</dbReference>
<evidence type="ECO:0000256" key="4">
    <source>
        <dbReference type="ARBA" id="ARBA00022833"/>
    </source>
</evidence>
<dbReference type="Pfam" id="PF01363">
    <property type="entry name" value="FYVE"/>
    <property type="match status" value="1"/>
</dbReference>
<dbReference type="SMART" id="SM00064">
    <property type="entry name" value="FYVE"/>
    <property type="match status" value="1"/>
</dbReference>
<dbReference type="Proteomes" id="UP000663848">
    <property type="component" value="Unassembled WGS sequence"/>
</dbReference>
<name>A0A821K7U9_9BILA</name>
<feature type="compositionally biased region" description="Polar residues" evidence="7">
    <location>
        <begin position="1470"/>
        <end position="1506"/>
    </location>
</feature>
<dbReference type="Pfam" id="PF25569">
    <property type="entry name" value="TPR_ZFYVE26"/>
    <property type="match status" value="1"/>
</dbReference>
<feature type="non-terminal residue" evidence="9">
    <location>
        <position position="1"/>
    </location>
</feature>
<keyword evidence="1" id="KW-0597">Phosphoprotein</keyword>
<gene>
    <name evidence="9" type="ORF">QYT958_LOCUS19610</name>
</gene>
<keyword evidence="2" id="KW-0479">Metal-binding</keyword>
<evidence type="ECO:0000259" key="8">
    <source>
        <dbReference type="PROSITE" id="PS50178"/>
    </source>
</evidence>